<dbReference type="Proteomes" id="UP000664781">
    <property type="component" value="Unassembled WGS sequence"/>
</dbReference>
<reference evidence="2" key="1">
    <citation type="submission" date="2021-03" db="EMBL/GenBank/DDBJ databases">
        <title>Streptomyces strains.</title>
        <authorList>
            <person name="Lund M.B."/>
            <person name="Toerring T."/>
        </authorList>
    </citation>
    <scope>NUCLEOTIDE SEQUENCE</scope>
    <source>
        <strain evidence="2">JCM 4242</strain>
    </source>
</reference>
<name>A0A939JNX0_9ACTN</name>
<gene>
    <name evidence="2" type="ORF">J1792_14215</name>
</gene>
<organism evidence="2 3">
    <name type="scientific">Streptomyces triculaminicus</name>
    <dbReference type="NCBI Taxonomy" id="2816232"/>
    <lineage>
        <taxon>Bacteria</taxon>
        <taxon>Bacillati</taxon>
        <taxon>Actinomycetota</taxon>
        <taxon>Actinomycetes</taxon>
        <taxon>Kitasatosporales</taxon>
        <taxon>Streptomycetaceae</taxon>
        <taxon>Streptomyces</taxon>
    </lineage>
</organism>
<feature type="compositionally biased region" description="Low complexity" evidence="1">
    <location>
        <begin position="137"/>
        <end position="148"/>
    </location>
</feature>
<sequence>MNGRHAVPAPDPGPGAAPPDHAGFVAVSVRLTGFDEFDLRGTGLVRLYHDTTVEQVGRPAVGRFLADLDAAGGDPDGITDETSRDIARAITHLWYLGVWPQLAPSTHAALRREQANTAFVASPEAYTEGLVWRTFHGHPPGAKPPGHGTWATPPPGAPVRPAARRREGAA</sequence>
<proteinExistence type="predicted"/>
<dbReference type="RefSeq" id="WP_207247369.1">
    <property type="nucleotide sequence ID" value="NZ_JAFMOF010000002.1"/>
</dbReference>
<comment type="caution">
    <text evidence="2">The sequence shown here is derived from an EMBL/GenBank/DDBJ whole genome shotgun (WGS) entry which is preliminary data.</text>
</comment>
<feature type="region of interest" description="Disordered" evidence="1">
    <location>
        <begin position="137"/>
        <end position="170"/>
    </location>
</feature>
<evidence type="ECO:0000313" key="2">
    <source>
        <dbReference type="EMBL" id="MBO0653893.1"/>
    </source>
</evidence>
<evidence type="ECO:0000313" key="3">
    <source>
        <dbReference type="Proteomes" id="UP000664781"/>
    </source>
</evidence>
<evidence type="ECO:0000256" key="1">
    <source>
        <dbReference type="SAM" id="MobiDB-lite"/>
    </source>
</evidence>
<accession>A0A939JNX0</accession>
<protein>
    <submittedName>
        <fullName evidence="2">Uncharacterized protein</fullName>
    </submittedName>
</protein>
<keyword evidence="3" id="KW-1185">Reference proteome</keyword>
<dbReference type="EMBL" id="JAFMOF010000002">
    <property type="protein sequence ID" value="MBO0653893.1"/>
    <property type="molecule type" value="Genomic_DNA"/>
</dbReference>
<dbReference type="AlphaFoldDB" id="A0A939JNX0"/>